<dbReference type="FunFam" id="3.30.1360.40:FF:000001">
    <property type="entry name" value="Ribosome-recycling factor"/>
    <property type="match status" value="1"/>
</dbReference>
<dbReference type="EMBL" id="DQHO01000009">
    <property type="protein sequence ID" value="HCS93321.1"/>
    <property type="molecule type" value="Genomic_DNA"/>
</dbReference>
<evidence type="ECO:0000256" key="2">
    <source>
        <dbReference type="ARBA" id="ARBA00005912"/>
    </source>
</evidence>
<dbReference type="InterPro" id="IPR036191">
    <property type="entry name" value="RRF_sf"/>
</dbReference>
<dbReference type="STRING" id="1121105.GCA_000421665_01189"/>
<dbReference type="InterPro" id="IPR002661">
    <property type="entry name" value="Ribosome_recyc_fac"/>
</dbReference>
<dbReference type="FunFam" id="1.10.132.20:FF:000001">
    <property type="entry name" value="Ribosome-recycling factor"/>
    <property type="match status" value="1"/>
</dbReference>
<keyword evidence="3 5" id="KW-0963">Cytoplasm</keyword>
<sequence>MMATILKTAEQHMDKSLDALNRELGLVRTGVANASILNRTLVDYYGVKTPVNQVASVSTPEPRMLLISPYDPNTLKDIEKAILQSDIGITPNNDGEVIRLVVPQLTKDRREQLAKEISKYGETAKVSIRNIRRDAIAESKEAEKNNELTEDDLHLLEKDIQDLTNKFSKKIDAMIERKSQEILSD</sequence>
<evidence type="ECO:0000313" key="9">
    <source>
        <dbReference type="Proteomes" id="UP000262195"/>
    </source>
</evidence>
<dbReference type="NCBIfam" id="TIGR00496">
    <property type="entry name" value="frr"/>
    <property type="match status" value="1"/>
</dbReference>
<dbReference type="AlphaFoldDB" id="A0A3D4S5V6"/>
<accession>A0A3D4S5V6</accession>
<evidence type="ECO:0000256" key="3">
    <source>
        <dbReference type="ARBA" id="ARBA00022490"/>
    </source>
</evidence>
<feature type="coiled-coil region" evidence="6">
    <location>
        <begin position="132"/>
        <end position="166"/>
    </location>
</feature>
<evidence type="ECO:0000256" key="4">
    <source>
        <dbReference type="ARBA" id="ARBA00022917"/>
    </source>
</evidence>
<comment type="subcellular location">
    <subcellularLocation>
        <location evidence="1 5">Cytoplasm</location>
    </subcellularLocation>
</comment>
<dbReference type="PANTHER" id="PTHR20982">
    <property type="entry name" value="RIBOSOME RECYCLING FACTOR"/>
    <property type="match status" value="1"/>
</dbReference>
<dbReference type="Gene3D" id="1.10.132.20">
    <property type="entry name" value="Ribosome-recycling factor"/>
    <property type="match status" value="1"/>
</dbReference>
<dbReference type="GO" id="GO:0006415">
    <property type="term" value="P:translational termination"/>
    <property type="evidence" value="ECO:0007669"/>
    <property type="project" value="UniProtKB-UniRule"/>
</dbReference>
<proteinExistence type="inferred from homology"/>
<comment type="similarity">
    <text evidence="2 5">Belongs to the RRF family.</text>
</comment>
<dbReference type="CDD" id="cd00520">
    <property type="entry name" value="RRF"/>
    <property type="match status" value="1"/>
</dbReference>
<evidence type="ECO:0000313" key="8">
    <source>
        <dbReference type="EMBL" id="HCS93321.1"/>
    </source>
</evidence>
<gene>
    <name evidence="5" type="primary">frr</name>
    <name evidence="8" type="ORF">DIW15_01265</name>
</gene>
<protein>
    <recommendedName>
        <fullName evidence="5">Ribosome-recycling factor</fullName>
        <shortName evidence="5">RRF</shortName>
    </recommendedName>
    <alternativeName>
        <fullName evidence="5">Ribosome-releasing factor</fullName>
    </alternativeName>
</protein>
<dbReference type="GO" id="GO:0043023">
    <property type="term" value="F:ribosomal large subunit binding"/>
    <property type="evidence" value="ECO:0007669"/>
    <property type="project" value="TreeGrafter"/>
</dbReference>
<evidence type="ECO:0000256" key="1">
    <source>
        <dbReference type="ARBA" id="ARBA00004496"/>
    </source>
</evidence>
<dbReference type="HAMAP" id="MF_00040">
    <property type="entry name" value="RRF"/>
    <property type="match status" value="1"/>
</dbReference>
<dbReference type="GO" id="GO:0005737">
    <property type="term" value="C:cytoplasm"/>
    <property type="evidence" value="ECO:0007669"/>
    <property type="project" value="UniProtKB-SubCell"/>
</dbReference>
<keyword evidence="4 5" id="KW-0648">Protein biosynthesis</keyword>
<evidence type="ECO:0000256" key="5">
    <source>
        <dbReference type="HAMAP-Rule" id="MF_00040"/>
    </source>
</evidence>
<reference evidence="8 9" key="1">
    <citation type="journal article" date="2018" name="Nat. Biotechnol.">
        <title>A standardized bacterial taxonomy based on genome phylogeny substantially revises the tree of life.</title>
        <authorList>
            <person name="Parks D.H."/>
            <person name="Chuvochina M."/>
            <person name="Waite D.W."/>
            <person name="Rinke C."/>
            <person name="Skarshewski A."/>
            <person name="Chaumeil P.A."/>
            <person name="Hugenholtz P."/>
        </authorList>
    </citation>
    <scope>NUCLEOTIDE SEQUENCE [LARGE SCALE GENOMIC DNA]</scope>
    <source>
        <strain evidence="8">UBA11306</strain>
    </source>
</reference>
<organism evidence="8 9">
    <name type="scientific">Bavariicoccus seileri</name>
    <dbReference type="NCBI Taxonomy" id="549685"/>
    <lineage>
        <taxon>Bacteria</taxon>
        <taxon>Bacillati</taxon>
        <taxon>Bacillota</taxon>
        <taxon>Bacilli</taxon>
        <taxon>Lactobacillales</taxon>
        <taxon>Enterococcaceae</taxon>
        <taxon>Bavariicoccus</taxon>
    </lineage>
</organism>
<feature type="domain" description="Ribosome recycling factor" evidence="7">
    <location>
        <begin position="21"/>
        <end position="183"/>
    </location>
</feature>
<evidence type="ECO:0000256" key="6">
    <source>
        <dbReference type="SAM" id="Coils"/>
    </source>
</evidence>
<name>A0A3D4S5V6_9ENTE</name>
<dbReference type="Proteomes" id="UP000262195">
    <property type="component" value="Unassembled WGS sequence"/>
</dbReference>
<dbReference type="Pfam" id="PF01765">
    <property type="entry name" value="RRF"/>
    <property type="match status" value="1"/>
</dbReference>
<evidence type="ECO:0000259" key="7">
    <source>
        <dbReference type="Pfam" id="PF01765"/>
    </source>
</evidence>
<dbReference type="Gene3D" id="3.30.1360.40">
    <property type="match status" value="1"/>
</dbReference>
<comment type="caution">
    <text evidence="8">The sequence shown here is derived from an EMBL/GenBank/DDBJ whole genome shotgun (WGS) entry which is preliminary data.</text>
</comment>
<dbReference type="InterPro" id="IPR023584">
    <property type="entry name" value="Ribosome_recyc_fac_dom"/>
</dbReference>
<comment type="function">
    <text evidence="5">Responsible for the release of ribosomes from messenger RNA at the termination of protein biosynthesis. May increase the efficiency of translation by recycling ribosomes from one round of translation to another.</text>
</comment>
<keyword evidence="6" id="KW-0175">Coiled coil</keyword>
<dbReference type="SUPFAM" id="SSF55194">
    <property type="entry name" value="Ribosome recycling factor, RRF"/>
    <property type="match status" value="1"/>
</dbReference>
<dbReference type="PANTHER" id="PTHR20982:SF3">
    <property type="entry name" value="MITOCHONDRIAL RIBOSOME RECYCLING FACTOR PSEUDO 1"/>
    <property type="match status" value="1"/>
</dbReference>